<sequence length="138" mass="16175">MNKPYITQPLRRGALIVSMFCFLLLSGQPAAHAGWWGTIKDISELPSEVNELKENYRQTVDQLEQAHQNMEIYRQENQKLIEQNQELTRMVAELKQLEEERQASYRKMRALVLTAAGLLIGYFVLLRGLRVWMRVRAR</sequence>
<reference evidence="4 5" key="1">
    <citation type="submission" date="2018-09" db="EMBL/GenBank/DDBJ databases">
        <title>Paenibacillus SK2017-BO5.</title>
        <authorList>
            <person name="Piskunova J.V."/>
            <person name="Dubiley S.A."/>
            <person name="Severinov K.V."/>
        </authorList>
    </citation>
    <scope>NUCLEOTIDE SEQUENCE [LARGE SCALE GENOMIC DNA]</scope>
    <source>
        <strain evidence="4 5">BO5</strain>
    </source>
</reference>
<feature type="transmembrane region" description="Helical" evidence="2">
    <location>
        <begin position="110"/>
        <end position="129"/>
    </location>
</feature>
<name>A0A3A3GKV8_PANTH</name>
<keyword evidence="3" id="KW-0732">Signal</keyword>
<feature type="coiled-coil region" evidence="1">
    <location>
        <begin position="49"/>
        <end position="114"/>
    </location>
</feature>
<keyword evidence="2" id="KW-1133">Transmembrane helix</keyword>
<evidence type="ECO:0000256" key="3">
    <source>
        <dbReference type="SAM" id="SignalP"/>
    </source>
</evidence>
<dbReference type="Proteomes" id="UP000266177">
    <property type="component" value="Unassembled WGS sequence"/>
</dbReference>
<evidence type="ECO:0000256" key="1">
    <source>
        <dbReference type="SAM" id="Coils"/>
    </source>
</evidence>
<keyword evidence="2" id="KW-0472">Membrane</keyword>
<evidence type="ECO:0000313" key="4">
    <source>
        <dbReference type="EMBL" id="RJG25628.1"/>
    </source>
</evidence>
<comment type="caution">
    <text evidence="4">The sequence shown here is derived from an EMBL/GenBank/DDBJ whole genome shotgun (WGS) entry which is preliminary data.</text>
</comment>
<organism evidence="4 5">
    <name type="scientific">Paenibacillus thiaminolyticus</name>
    <name type="common">Bacillus thiaminolyticus</name>
    <dbReference type="NCBI Taxonomy" id="49283"/>
    <lineage>
        <taxon>Bacteria</taxon>
        <taxon>Bacillati</taxon>
        <taxon>Bacillota</taxon>
        <taxon>Bacilli</taxon>
        <taxon>Bacillales</taxon>
        <taxon>Paenibacillaceae</taxon>
        <taxon>Paenibacillus</taxon>
    </lineage>
</organism>
<feature type="signal peptide" evidence="3">
    <location>
        <begin position="1"/>
        <end position="33"/>
    </location>
</feature>
<proteinExistence type="predicted"/>
<evidence type="ECO:0000313" key="5">
    <source>
        <dbReference type="Proteomes" id="UP000266177"/>
    </source>
</evidence>
<dbReference type="EMBL" id="QYZD01000003">
    <property type="protein sequence ID" value="RJG25628.1"/>
    <property type="molecule type" value="Genomic_DNA"/>
</dbReference>
<gene>
    <name evidence="4" type="ORF">DQX05_05995</name>
</gene>
<protein>
    <submittedName>
        <fullName evidence="4">Uncharacterized protein</fullName>
    </submittedName>
</protein>
<keyword evidence="1" id="KW-0175">Coiled coil</keyword>
<dbReference type="OrthoDB" id="2678845at2"/>
<keyword evidence="2" id="KW-0812">Transmembrane</keyword>
<accession>A0A3A3GKV8</accession>
<feature type="chain" id="PRO_5017472624" evidence="3">
    <location>
        <begin position="34"/>
        <end position="138"/>
    </location>
</feature>
<evidence type="ECO:0000256" key="2">
    <source>
        <dbReference type="SAM" id="Phobius"/>
    </source>
</evidence>
<dbReference type="AlphaFoldDB" id="A0A3A3GKV8"/>
<dbReference type="RefSeq" id="WP_119791765.1">
    <property type="nucleotide sequence ID" value="NZ_QYZD01000003.1"/>
</dbReference>